<dbReference type="RefSeq" id="WP_006881288.1">
    <property type="nucleotide sequence ID" value="NZ_AEVS01000104.1"/>
</dbReference>
<evidence type="ECO:0000256" key="1">
    <source>
        <dbReference type="SAM" id="MobiDB-lite"/>
    </source>
</evidence>
<feature type="region of interest" description="Disordered" evidence="1">
    <location>
        <begin position="142"/>
        <end position="169"/>
    </location>
</feature>
<dbReference type="InterPro" id="IPR011460">
    <property type="entry name" value="Lcl_C"/>
</dbReference>
<dbReference type="STRING" id="945543.VIBR0546_02399"/>
<sequence length="409" mass="44332">MNSHRDRLSILFICLLSGCNGGDSDSVTDSQLSQTAGALNWESAINFCQSLDYADYSDWRLPNIKELHSIVDYSRSPDTSGSAAIDPVFFSTEIINEEGQTDYPYYWSSTTHLSDSGSTANAAYIAFGRALGYMDGEWKDVHGAGAQRSDPKTGDASDYPEGHGPQGDAIRIENHVRCVRDDSTVSTPSYIIVDTNQTTSTTSTFGEDSDYAGTQPSYSASSSDVTEDNNTGLMWQKDMGSKVSYSDALSGAAASTLGGYTDWRLPTIKELYSLILFSGEDATSCTGSADDCTTEKFIDTSYFDQPYGDTDSGERVIDAQTWSSSEYVSTTMDGDDTVFGVNFVDGRIKGYGTYDGASGSDKLLYARYVRGSADYQSSTFVDNSDGTITDNATGLMWLQYDSGYLTSDD</sequence>
<feature type="domain" description="Lcl C-terminal" evidence="2">
    <location>
        <begin position="35"/>
        <end position="129"/>
    </location>
</feature>
<evidence type="ECO:0000259" key="2">
    <source>
        <dbReference type="Pfam" id="PF07603"/>
    </source>
</evidence>
<dbReference type="PROSITE" id="PS51257">
    <property type="entry name" value="PROKAR_LIPOPROTEIN"/>
    <property type="match status" value="1"/>
</dbReference>
<dbReference type="Proteomes" id="UP000004371">
    <property type="component" value="Unassembled WGS sequence"/>
</dbReference>
<evidence type="ECO:0000313" key="4">
    <source>
        <dbReference type="Proteomes" id="UP000004371"/>
    </source>
</evidence>
<feature type="domain" description="Lcl C-terminal" evidence="2">
    <location>
        <begin position="225"/>
        <end position="352"/>
    </location>
</feature>
<accession>E8LZM0</accession>
<dbReference type="eggNOG" id="COG1262">
    <property type="taxonomic scope" value="Bacteria"/>
</dbReference>
<reference evidence="3 4" key="1">
    <citation type="journal article" date="2012" name="Int. J. Syst. Evol. Microbiol.">
        <title>Vibrio caribbeanicus sp. nov., isolated from the marine sponge Scleritoderma cyanea.</title>
        <authorList>
            <person name="Hoffmann M."/>
            <person name="Monday S.R."/>
            <person name="Allard M.W."/>
            <person name="Strain E.A."/>
            <person name="Whittaker P."/>
            <person name="Naum M."/>
            <person name="McCarthy P.J."/>
            <person name="Lopez J.V."/>
            <person name="Fischer M."/>
            <person name="Brown E.W."/>
        </authorList>
    </citation>
    <scope>NUCLEOTIDE SEQUENCE [LARGE SCALE GENOMIC DNA]</scope>
    <source>
        <strain evidence="3 4">LMG 20546</strain>
    </source>
</reference>
<dbReference type="OrthoDB" id="9793251at2"/>
<organism evidence="3 4">
    <name type="scientific">Vibrio brasiliensis LMG 20546</name>
    <dbReference type="NCBI Taxonomy" id="945543"/>
    <lineage>
        <taxon>Bacteria</taxon>
        <taxon>Pseudomonadati</taxon>
        <taxon>Pseudomonadota</taxon>
        <taxon>Gammaproteobacteria</taxon>
        <taxon>Vibrionales</taxon>
        <taxon>Vibrionaceae</taxon>
        <taxon>Vibrio</taxon>
        <taxon>Vibrio oreintalis group</taxon>
    </lineage>
</organism>
<dbReference type="EMBL" id="AEVS01000104">
    <property type="protein sequence ID" value="EGA63905.1"/>
    <property type="molecule type" value="Genomic_DNA"/>
</dbReference>
<dbReference type="PANTHER" id="PTHR35812:SF1">
    <property type="entry name" value="LIPOPROTEIN"/>
    <property type="match status" value="1"/>
</dbReference>
<proteinExistence type="predicted"/>
<dbReference type="Pfam" id="PF07603">
    <property type="entry name" value="Lcl_C"/>
    <property type="match status" value="2"/>
</dbReference>
<feature type="region of interest" description="Disordered" evidence="1">
    <location>
        <begin position="201"/>
        <end position="232"/>
    </location>
</feature>
<dbReference type="PANTHER" id="PTHR35812">
    <property type="entry name" value="LIPOPROTEIN"/>
    <property type="match status" value="1"/>
</dbReference>
<comment type="caution">
    <text evidence="3">The sequence shown here is derived from an EMBL/GenBank/DDBJ whole genome shotgun (WGS) entry which is preliminary data.</text>
</comment>
<dbReference type="AlphaFoldDB" id="E8LZM0"/>
<name>E8LZM0_9VIBR</name>
<keyword evidence="4" id="KW-1185">Reference proteome</keyword>
<evidence type="ECO:0000313" key="3">
    <source>
        <dbReference type="EMBL" id="EGA63905.1"/>
    </source>
</evidence>
<feature type="compositionally biased region" description="Polar residues" evidence="1">
    <location>
        <begin position="212"/>
        <end position="232"/>
    </location>
</feature>
<gene>
    <name evidence="3" type="ORF">VIBR0546_02399</name>
</gene>
<protein>
    <recommendedName>
        <fullName evidence="2">Lcl C-terminal domain-containing protein</fullName>
    </recommendedName>
</protein>